<keyword evidence="9" id="KW-0413">Isomerase</keyword>
<accession>A0AAW6U8I6</accession>
<dbReference type="GO" id="GO:0003678">
    <property type="term" value="F:DNA helicase activity"/>
    <property type="evidence" value="ECO:0007669"/>
    <property type="project" value="InterPro"/>
</dbReference>
<dbReference type="Gene3D" id="1.10.275.30">
    <property type="match status" value="1"/>
</dbReference>
<evidence type="ECO:0000313" key="12">
    <source>
        <dbReference type="EMBL" id="MDI6452787.1"/>
    </source>
</evidence>
<evidence type="ECO:0000256" key="2">
    <source>
        <dbReference type="ARBA" id="ARBA00022741"/>
    </source>
</evidence>
<evidence type="ECO:0000313" key="13">
    <source>
        <dbReference type="Proteomes" id="UP001431532"/>
    </source>
</evidence>
<evidence type="ECO:0000256" key="6">
    <source>
        <dbReference type="ARBA" id="ARBA00023004"/>
    </source>
</evidence>
<organism evidence="12 13">
    <name type="scientific">Peloplasma aerotolerans</name>
    <dbReference type="NCBI Taxonomy" id="3044389"/>
    <lineage>
        <taxon>Bacteria</taxon>
        <taxon>Bacillati</taxon>
        <taxon>Mycoplasmatota</taxon>
        <taxon>Mollicutes</taxon>
        <taxon>Acholeplasmatales</taxon>
        <taxon>Acholeplasmataceae</taxon>
        <taxon>Peloplasma</taxon>
    </lineage>
</organism>
<dbReference type="AlphaFoldDB" id="A0AAW6U8I6"/>
<dbReference type="GO" id="GO:0005524">
    <property type="term" value="F:ATP binding"/>
    <property type="evidence" value="ECO:0007669"/>
    <property type="project" value="UniProtKB-KW"/>
</dbReference>
<dbReference type="PANTHER" id="PTHR11472">
    <property type="entry name" value="DNA REPAIR DEAD HELICASE RAD3/XP-D SUBFAMILY MEMBER"/>
    <property type="match status" value="1"/>
</dbReference>
<sequence length="778" mass="90910">MKVFKSGVGELVSFLYSSGDLSSETFQNVSLLDGTRAHQHLQSKYSLTDQAEVPIHFEWHNDDYMILLSGRIDGLLLKDEILIIEEIKSTRLLIFSDDFSFNNEHLAQLKMYCYMYMRNNNLTDISARVTYIQLSDYQTRYFEFIFDVDLLETFFNESIALYMEWMLRLEAHQEKKKSSLESLYFPFDQYRRGQREMMSAVYQTMMEDDILYAIAPTGIGKTMASLFSTLKSLHEDNQKIFYLTAKTAGKQIALQTMDMLHEAGLHTKTLEITSKDAICFLDKRECAPEKCPFAKGFFDRLQEATKDIFDNETLLDRKTVERYARKHMVCPFEFGLYVSYYVDVIICDYNYVFDPRTHLIRYFDEDQYKPLLLIDEAHNMVSRSRDMYSSTLYKSDFIKLRRLASKLKPSIKNAVRKVLDAFDIYEEKLGDTLFYSHQVLDEDFLDAVRNLLRKIENSLKENPKYPKKTDVLEGYFNLLGFSRIYEFYNDAYLTNVERLDDDIQITIQCLDASSFILDTLKNKTYGAVFFSATLYPIEYYMKLLSKGQGETLKIQSPFDSSHLRIVLMNQISTRYQDRKQSIHQVVDTIQTVVNSKKGNYIAFFPSYQYMNQVIDQLPNDLNADLIIQEKEMDQALRVLTVDRFKSINHLSQLAFFVMGGMFAEGIDYIGDMLNGVIIVGVGLPMLNETNNQLKKYYQDQFSQGFDYAYTYPGMNKVVQAVGRVIRSDDDYGVAILIDDRFSQAKYKKLFPMEWKKQSVIKNIVQLEKELTTFWGKMK</sequence>
<keyword evidence="6" id="KW-0408">Iron</keyword>
<keyword evidence="13" id="KW-1185">Reference proteome</keyword>
<evidence type="ECO:0000259" key="11">
    <source>
        <dbReference type="PROSITE" id="PS51193"/>
    </source>
</evidence>
<evidence type="ECO:0000256" key="4">
    <source>
        <dbReference type="ARBA" id="ARBA00022806"/>
    </source>
</evidence>
<dbReference type="InterPro" id="IPR045028">
    <property type="entry name" value="DinG/Rad3-like"/>
</dbReference>
<dbReference type="Pfam" id="PF13307">
    <property type="entry name" value="Helicase_C_2"/>
    <property type="match status" value="1"/>
</dbReference>
<dbReference type="GO" id="GO:0006139">
    <property type="term" value="P:nucleobase-containing compound metabolic process"/>
    <property type="evidence" value="ECO:0007669"/>
    <property type="project" value="InterPro"/>
</dbReference>
<dbReference type="Pfam" id="PF06733">
    <property type="entry name" value="DEAD_2"/>
    <property type="match status" value="1"/>
</dbReference>
<evidence type="ECO:0000256" key="8">
    <source>
        <dbReference type="ARBA" id="ARBA00023125"/>
    </source>
</evidence>
<dbReference type="InterPro" id="IPR027417">
    <property type="entry name" value="P-loop_NTPase"/>
</dbReference>
<dbReference type="InterPro" id="IPR014013">
    <property type="entry name" value="Helic_SF1/SF2_ATP-bd_DinG/Rad3"/>
</dbReference>
<evidence type="ECO:0000256" key="10">
    <source>
        <dbReference type="ARBA" id="ARBA00038058"/>
    </source>
</evidence>
<name>A0AAW6U8I6_9MOLU</name>
<dbReference type="SUPFAM" id="SSF52540">
    <property type="entry name" value="P-loop containing nucleoside triphosphate hydrolases"/>
    <property type="match status" value="2"/>
</dbReference>
<keyword evidence="5" id="KW-0067">ATP-binding</keyword>
<dbReference type="GO" id="GO:0051536">
    <property type="term" value="F:iron-sulfur cluster binding"/>
    <property type="evidence" value="ECO:0007669"/>
    <property type="project" value="UniProtKB-KW"/>
</dbReference>
<reference evidence="12" key="1">
    <citation type="submission" date="2023-05" db="EMBL/GenBank/DDBJ databases">
        <title>Mariniplasma microaerophilum sp. nov., a novel anaerobic mollicute isolated from terrestrial mud volcano, Taman Peninsula, Russia.</title>
        <authorList>
            <person name="Khomyakova M.A."/>
            <person name="Merkel A.Y."/>
            <person name="Slobodkin A.I."/>
        </authorList>
    </citation>
    <scope>NUCLEOTIDE SEQUENCE</scope>
    <source>
        <strain evidence="12">M4Ah</strain>
    </source>
</reference>
<dbReference type="GO" id="GO:0046872">
    <property type="term" value="F:metal ion binding"/>
    <property type="evidence" value="ECO:0007669"/>
    <property type="project" value="UniProtKB-KW"/>
</dbReference>
<feature type="domain" description="Helicase ATP-binding" evidence="11">
    <location>
        <begin position="180"/>
        <end position="429"/>
    </location>
</feature>
<keyword evidence="3" id="KW-0378">Hydrolase</keyword>
<keyword evidence="8" id="KW-0238">DNA-binding</keyword>
<dbReference type="PROSITE" id="PS51193">
    <property type="entry name" value="HELICASE_ATP_BIND_2"/>
    <property type="match status" value="1"/>
</dbReference>
<evidence type="ECO:0000256" key="7">
    <source>
        <dbReference type="ARBA" id="ARBA00023014"/>
    </source>
</evidence>
<keyword evidence="2" id="KW-0547">Nucleotide-binding</keyword>
<comment type="similarity">
    <text evidence="10">Belongs to the helicase family. DinG subfamily.</text>
</comment>
<protein>
    <submittedName>
        <fullName evidence="12">Helicase C-terminal domain-containing protein</fullName>
    </submittedName>
</protein>
<evidence type="ECO:0000256" key="9">
    <source>
        <dbReference type="ARBA" id="ARBA00023235"/>
    </source>
</evidence>
<keyword evidence="1" id="KW-0479">Metal-binding</keyword>
<dbReference type="Gene3D" id="3.40.50.300">
    <property type="entry name" value="P-loop containing nucleotide triphosphate hydrolases"/>
    <property type="match status" value="2"/>
</dbReference>
<gene>
    <name evidence="12" type="ORF">QJ521_04355</name>
</gene>
<evidence type="ECO:0000256" key="3">
    <source>
        <dbReference type="ARBA" id="ARBA00022801"/>
    </source>
</evidence>
<keyword evidence="7" id="KW-0411">Iron-sulfur</keyword>
<comment type="caution">
    <text evidence="12">The sequence shown here is derived from an EMBL/GenBank/DDBJ whole genome shotgun (WGS) entry which is preliminary data.</text>
</comment>
<dbReference type="Proteomes" id="UP001431532">
    <property type="component" value="Unassembled WGS sequence"/>
</dbReference>
<proteinExistence type="inferred from homology"/>
<dbReference type="InterPro" id="IPR010614">
    <property type="entry name" value="RAD3-like_helicase_DEAD"/>
</dbReference>
<evidence type="ECO:0000256" key="5">
    <source>
        <dbReference type="ARBA" id="ARBA00022840"/>
    </source>
</evidence>
<dbReference type="PANTHER" id="PTHR11472:SF34">
    <property type="entry name" value="REGULATOR OF TELOMERE ELONGATION HELICASE 1"/>
    <property type="match status" value="1"/>
</dbReference>
<dbReference type="InterPro" id="IPR006555">
    <property type="entry name" value="ATP-dep_Helicase_C"/>
</dbReference>
<dbReference type="Gene3D" id="3.90.320.10">
    <property type="match status" value="1"/>
</dbReference>
<dbReference type="InterPro" id="IPR011604">
    <property type="entry name" value="PDDEXK-like_dom_sf"/>
</dbReference>
<dbReference type="GO" id="GO:0016818">
    <property type="term" value="F:hydrolase activity, acting on acid anhydrides, in phosphorus-containing anhydrides"/>
    <property type="evidence" value="ECO:0007669"/>
    <property type="project" value="InterPro"/>
</dbReference>
<dbReference type="RefSeq" id="WP_282839212.1">
    <property type="nucleotide sequence ID" value="NZ_JASCXW010000010.1"/>
</dbReference>
<dbReference type="GO" id="GO:0003677">
    <property type="term" value="F:DNA binding"/>
    <property type="evidence" value="ECO:0007669"/>
    <property type="project" value="UniProtKB-KW"/>
</dbReference>
<keyword evidence="4 12" id="KW-0347">Helicase</keyword>
<evidence type="ECO:0000256" key="1">
    <source>
        <dbReference type="ARBA" id="ARBA00022723"/>
    </source>
</evidence>
<dbReference type="SMART" id="SM00491">
    <property type="entry name" value="HELICc2"/>
    <property type="match status" value="1"/>
</dbReference>
<dbReference type="EMBL" id="JASCXW010000010">
    <property type="protein sequence ID" value="MDI6452787.1"/>
    <property type="molecule type" value="Genomic_DNA"/>
</dbReference>